<evidence type="ECO:0000313" key="2">
    <source>
        <dbReference type="Proteomes" id="UP001519344"/>
    </source>
</evidence>
<comment type="caution">
    <text evidence="1">The sequence shown here is derived from an EMBL/GenBank/DDBJ whole genome shotgun (WGS) entry which is preliminary data.</text>
</comment>
<accession>A0ABS4I3U0</accession>
<gene>
    <name evidence="1" type="ORF">J2Z65_004419</name>
</gene>
<keyword evidence="2" id="KW-1185">Reference proteome</keyword>
<protein>
    <recommendedName>
        <fullName evidence="3">Arm DNA-binding domain-containing protein</fullName>
    </recommendedName>
</protein>
<reference evidence="1 2" key="1">
    <citation type="submission" date="2021-03" db="EMBL/GenBank/DDBJ databases">
        <title>Genomic Encyclopedia of Type Strains, Phase IV (KMG-IV): sequencing the most valuable type-strain genomes for metagenomic binning, comparative biology and taxonomic classification.</title>
        <authorList>
            <person name="Goeker M."/>
        </authorList>
    </citation>
    <scope>NUCLEOTIDE SEQUENCE [LARGE SCALE GENOMIC DNA]</scope>
    <source>
        <strain evidence="1 2">DSM 24950</strain>
    </source>
</reference>
<dbReference type="RefSeq" id="WP_167051890.1">
    <property type="nucleotide sequence ID" value="NZ_JAAOZR010000001.1"/>
</dbReference>
<name>A0ABS4I3U0_9BACL</name>
<organism evidence="1 2">
    <name type="scientific">Paenibacillus aceris</name>
    <dbReference type="NCBI Taxonomy" id="869555"/>
    <lineage>
        <taxon>Bacteria</taxon>
        <taxon>Bacillati</taxon>
        <taxon>Bacillota</taxon>
        <taxon>Bacilli</taxon>
        <taxon>Bacillales</taxon>
        <taxon>Paenibacillaceae</taxon>
        <taxon>Paenibacillus</taxon>
    </lineage>
</organism>
<evidence type="ECO:0008006" key="3">
    <source>
        <dbReference type="Google" id="ProtNLM"/>
    </source>
</evidence>
<dbReference type="EMBL" id="JAGGKV010000012">
    <property type="protein sequence ID" value="MBP1965186.1"/>
    <property type="molecule type" value="Genomic_DNA"/>
</dbReference>
<proteinExistence type="predicted"/>
<sequence>MYIRVKKRQSKNNENVFYLYLCESKRVEGKVTSRQRYLLSVKEQDLMNDRIKVKLNVKLSHLEEEVKDIFDTKVTRIMELLSSSID</sequence>
<dbReference type="Proteomes" id="UP001519344">
    <property type="component" value="Unassembled WGS sequence"/>
</dbReference>
<evidence type="ECO:0000313" key="1">
    <source>
        <dbReference type="EMBL" id="MBP1965186.1"/>
    </source>
</evidence>